<dbReference type="Gene3D" id="1.10.3720.10">
    <property type="entry name" value="MetI-like"/>
    <property type="match status" value="1"/>
</dbReference>
<evidence type="ECO:0000256" key="2">
    <source>
        <dbReference type="ARBA" id="ARBA00022448"/>
    </source>
</evidence>
<feature type="transmembrane region" description="Helical" evidence="7">
    <location>
        <begin position="265"/>
        <end position="282"/>
    </location>
</feature>
<feature type="transmembrane region" description="Helical" evidence="7">
    <location>
        <begin position="71"/>
        <end position="100"/>
    </location>
</feature>
<keyword evidence="10" id="KW-1185">Reference proteome</keyword>
<evidence type="ECO:0000256" key="7">
    <source>
        <dbReference type="RuleBase" id="RU363032"/>
    </source>
</evidence>
<gene>
    <name evidence="9" type="ORF">DFP98_11118</name>
</gene>
<feature type="transmembrane region" description="Helical" evidence="7">
    <location>
        <begin position="185"/>
        <end position="210"/>
    </location>
</feature>
<dbReference type="Proteomes" id="UP000256977">
    <property type="component" value="Unassembled WGS sequence"/>
</dbReference>
<dbReference type="EMBL" id="QRDZ01000011">
    <property type="protein sequence ID" value="RED76634.1"/>
    <property type="molecule type" value="Genomic_DNA"/>
</dbReference>
<comment type="similarity">
    <text evidence="7">Belongs to the binding-protein-dependent transport system permease family.</text>
</comment>
<evidence type="ECO:0000313" key="10">
    <source>
        <dbReference type="Proteomes" id="UP000256977"/>
    </source>
</evidence>
<dbReference type="PROSITE" id="PS50928">
    <property type="entry name" value="ABC_TM1"/>
    <property type="match status" value="1"/>
</dbReference>
<reference evidence="9 10" key="1">
    <citation type="submission" date="2018-07" db="EMBL/GenBank/DDBJ databases">
        <title>Genomic Encyclopedia of Type Strains, Phase III (KMG-III): the genomes of soil and plant-associated and newly described type strains.</title>
        <authorList>
            <person name="Whitman W."/>
        </authorList>
    </citation>
    <scope>NUCLEOTIDE SEQUENCE [LARGE SCALE GENOMIC DNA]</scope>
    <source>
        <strain evidence="9 10">CECT 7287</strain>
    </source>
</reference>
<protein>
    <submittedName>
        <fullName evidence="9">Putative aldouronate transport system permease protein</fullName>
    </submittedName>
</protein>
<dbReference type="AlphaFoldDB" id="A0A3D9JRG4"/>
<feature type="transmembrane region" description="Helical" evidence="7">
    <location>
        <begin position="143"/>
        <end position="164"/>
    </location>
</feature>
<dbReference type="GO" id="GO:0055085">
    <property type="term" value="P:transmembrane transport"/>
    <property type="evidence" value="ECO:0007669"/>
    <property type="project" value="InterPro"/>
</dbReference>
<dbReference type="InterPro" id="IPR035906">
    <property type="entry name" value="MetI-like_sf"/>
</dbReference>
<sequence>MVGRLSFSRKAFNAFNYGVLGLFSILSLLPFVNMLSLSLSNKSAAAAGLVKLWPVGLNLDSYRFVFLRHEFFTAFGISIGRVVLGTAISLLMTLLVAYPLSKESRAFPGRTLYAWAFVFTILFNGGLIPWYMTIKATGILDTIWALILPGAVQVFNCILLLNFFRGLPKGLEEAAFVDGANHVKILFRIFVPLSTPALATVALFTIVMHWNSWFDGMILMNSPDKYPLQSYLQTVVVKLNTSSFASIDPVQAKLLNQISDRTVKAAQIFMATLPILLVYPFLQKYFMSGIVLGSVKE</sequence>
<dbReference type="Pfam" id="PF00528">
    <property type="entry name" value="BPD_transp_1"/>
    <property type="match status" value="1"/>
</dbReference>
<evidence type="ECO:0000256" key="5">
    <source>
        <dbReference type="ARBA" id="ARBA00022989"/>
    </source>
</evidence>
<dbReference type="CDD" id="cd06261">
    <property type="entry name" value="TM_PBP2"/>
    <property type="match status" value="1"/>
</dbReference>
<dbReference type="PANTHER" id="PTHR43744:SF9">
    <property type="entry name" value="POLYGALACTURONAN_RHAMNOGALACTURONAN TRANSPORT SYSTEM PERMEASE PROTEIN YTCP"/>
    <property type="match status" value="1"/>
</dbReference>
<evidence type="ECO:0000256" key="1">
    <source>
        <dbReference type="ARBA" id="ARBA00004651"/>
    </source>
</evidence>
<keyword evidence="4 7" id="KW-0812">Transmembrane</keyword>
<dbReference type="InterPro" id="IPR000515">
    <property type="entry name" value="MetI-like"/>
</dbReference>
<name>A0A3D9JRG4_9BACL</name>
<comment type="caution">
    <text evidence="9">The sequence shown here is derived from an EMBL/GenBank/DDBJ whole genome shotgun (WGS) entry which is preliminary data.</text>
</comment>
<evidence type="ECO:0000259" key="8">
    <source>
        <dbReference type="PROSITE" id="PS50928"/>
    </source>
</evidence>
<organism evidence="9 10">
    <name type="scientific">Cohnella phaseoli</name>
    <dbReference type="NCBI Taxonomy" id="456490"/>
    <lineage>
        <taxon>Bacteria</taxon>
        <taxon>Bacillati</taxon>
        <taxon>Bacillota</taxon>
        <taxon>Bacilli</taxon>
        <taxon>Bacillales</taxon>
        <taxon>Paenibacillaceae</taxon>
        <taxon>Cohnella</taxon>
    </lineage>
</organism>
<evidence type="ECO:0000313" key="9">
    <source>
        <dbReference type="EMBL" id="RED76634.1"/>
    </source>
</evidence>
<evidence type="ECO:0000256" key="6">
    <source>
        <dbReference type="ARBA" id="ARBA00023136"/>
    </source>
</evidence>
<dbReference type="SUPFAM" id="SSF161098">
    <property type="entry name" value="MetI-like"/>
    <property type="match status" value="1"/>
</dbReference>
<proteinExistence type="inferred from homology"/>
<dbReference type="GO" id="GO:0005886">
    <property type="term" value="C:plasma membrane"/>
    <property type="evidence" value="ECO:0007669"/>
    <property type="project" value="UniProtKB-SubCell"/>
</dbReference>
<feature type="transmembrane region" description="Helical" evidence="7">
    <location>
        <begin position="112"/>
        <end position="131"/>
    </location>
</feature>
<dbReference type="RefSeq" id="WP_116061439.1">
    <property type="nucleotide sequence ID" value="NZ_QRDZ01000011.1"/>
</dbReference>
<accession>A0A3D9JRG4</accession>
<keyword evidence="3" id="KW-1003">Cell membrane</keyword>
<feature type="domain" description="ABC transmembrane type-1" evidence="8">
    <location>
        <begin position="75"/>
        <end position="279"/>
    </location>
</feature>
<evidence type="ECO:0000256" key="3">
    <source>
        <dbReference type="ARBA" id="ARBA00022475"/>
    </source>
</evidence>
<evidence type="ECO:0000256" key="4">
    <source>
        <dbReference type="ARBA" id="ARBA00022692"/>
    </source>
</evidence>
<keyword evidence="6 7" id="KW-0472">Membrane</keyword>
<dbReference type="PANTHER" id="PTHR43744">
    <property type="entry name" value="ABC TRANSPORTER PERMEASE PROTEIN MG189-RELATED-RELATED"/>
    <property type="match status" value="1"/>
</dbReference>
<dbReference type="OrthoDB" id="9810086at2"/>
<keyword evidence="2 7" id="KW-0813">Transport</keyword>
<comment type="subcellular location">
    <subcellularLocation>
        <location evidence="1 7">Cell membrane</location>
        <topology evidence="1 7">Multi-pass membrane protein</topology>
    </subcellularLocation>
</comment>
<keyword evidence="5 7" id="KW-1133">Transmembrane helix</keyword>